<evidence type="ECO:0000259" key="2">
    <source>
        <dbReference type="SMART" id="SM01008"/>
    </source>
</evidence>
<evidence type="ECO:0000313" key="3">
    <source>
        <dbReference type="EMBL" id="GAP38614.1"/>
    </source>
</evidence>
<dbReference type="EC" id="1.3.99.16" evidence="3"/>
<dbReference type="EMBL" id="BBYR01000082">
    <property type="protein sequence ID" value="GAP38614.1"/>
    <property type="molecule type" value="Genomic_DNA"/>
</dbReference>
<evidence type="ECO:0000256" key="1">
    <source>
        <dbReference type="SAM" id="MobiDB-lite"/>
    </source>
</evidence>
<dbReference type="InterPro" id="IPR008274">
    <property type="entry name" value="AldOxase/xan_DH_MoCoBD1"/>
</dbReference>
<dbReference type="InterPro" id="IPR046867">
    <property type="entry name" value="AldOxase/xan_DH_MoCoBD2"/>
</dbReference>
<dbReference type="GO" id="GO:0047121">
    <property type="term" value="F:isoquinoline 1-oxidoreductase activity"/>
    <property type="evidence" value="ECO:0007669"/>
    <property type="project" value="UniProtKB-EC"/>
</dbReference>
<reference evidence="4" key="1">
    <citation type="submission" date="2015-07" db="EMBL/GenBank/DDBJ databases">
        <title>Discovery of a poly(ethylene terephthalate assimilation.</title>
        <authorList>
            <person name="Yoshida S."/>
            <person name="Hiraga K."/>
            <person name="Takehana T."/>
            <person name="Taniguchi I."/>
            <person name="Yamaji H."/>
            <person name="Maeda Y."/>
            <person name="Toyohara K."/>
            <person name="Miyamoto K."/>
            <person name="Kimura Y."/>
            <person name="Oda K."/>
        </authorList>
    </citation>
    <scope>NUCLEOTIDE SEQUENCE [LARGE SCALE GENOMIC DNA]</scope>
    <source>
        <strain evidence="4">NBRC 110686 / TISTR 2288 / 201-F6</strain>
    </source>
</reference>
<dbReference type="Gene3D" id="3.90.1170.50">
    <property type="entry name" value="Aldehyde oxidase/xanthine dehydrogenase, a/b hammerhead"/>
    <property type="match status" value="1"/>
</dbReference>
<gene>
    <name evidence="3" type="ORF">ISF6_5167</name>
</gene>
<dbReference type="PANTHER" id="PTHR47495:SF2">
    <property type="entry name" value="ALDEHYDE DEHYDROGENASE"/>
    <property type="match status" value="1"/>
</dbReference>
<dbReference type="InterPro" id="IPR037165">
    <property type="entry name" value="AldOxase/xan_DH_Mopterin-bd_sf"/>
</dbReference>
<keyword evidence="4" id="KW-1185">Reference proteome</keyword>
<comment type="caution">
    <text evidence="3">The sequence shown here is derived from an EMBL/GenBank/DDBJ whole genome shotgun (WGS) entry which is preliminary data.</text>
</comment>
<dbReference type="InterPro" id="IPR052516">
    <property type="entry name" value="N-heterocyclic_Hydroxylase"/>
</dbReference>
<dbReference type="Proteomes" id="UP000037660">
    <property type="component" value="Unassembled WGS sequence"/>
</dbReference>
<sequence length="789" mass="83404">MRRRAWLLSGVAAGGALLVGWSVLPPRGRLGAPERLGTTRDAVALNGWIRITVDGRVELAMNRSEMGQGVHTALPMLVAEELDVPLDRVVPVPAGHDALYGNVAAFVGSLLPVHPRDEQPGAETARVRVGRWMVSKVARELGINMTGGSSSVADAWEVLRLAAATARAQLLGAASLAWKLPVAEFAVVDGVIEHAASGQRAAYAVFARAAAITPPGEVRLKPAAAWRLIGTSAPRTDLPAKCDGRARYGIDLRLPDQLFAVVRHAPMLGGWPGRIDGIDEVLRRPGVVRVLRLPPYAGGHAAVAVVGRSVWHARQGAEALRIDWRAPPAGGPDSAAIADRLARAAREGGEQGGGVAFHSRGDVDGDAARGVREFAAAYRTPYLAHAAMEPLNATAQVRDGRIEVWVPTQVPGLARALAARVAGVAPEAVTVHVTLLGGGFGRRLDTEVVGQAVRIAQECQGRPVQLVWPREEDMTHDVYRPAGAAWMTARLDARGQPVSIRWTSAGDAISPRWMERNLPALAGPVDTPDKTTGEGLFDSPYAFPHQRIAHVATRSGVPVGFWRSVGHSHNAFFKEAFVDELAAEAGQDPVAFRLAWLRELPRHAEVLKRVADEAGWPGFRGGGKPLPAGRARGVALHESFGSIVAMVVEASLDEDGPRVHRVVVAADVGTVVNPGIVRQQLEGGVVFGLTAALHGRIDIVGGAVQQTNYPAYRLLPLARTPRIEVHLLASERPPAGVGEPGVPPVAPALANALHALTGRRWRELPLMPPPAAPPAGGGAGVPPLSAAPR</sequence>
<dbReference type="InterPro" id="IPR036856">
    <property type="entry name" value="Ald_Oxase/Xan_DH_a/b_sf"/>
</dbReference>
<dbReference type="RefSeq" id="WP_054022498.1">
    <property type="nucleotide sequence ID" value="NZ_BBYR01000082.1"/>
</dbReference>
<accession>A0A0K8P7W0</accession>
<dbReference type="SMART" id="SM01008">
    <property type="entry name" value="Ald_Xan_dh_C"/>
    <property type="match status" value="1"/>
</dbReference>
<dbReference type="AlphaFoldDB" id="A0A0K8P7W0"/>
<name>A0A0K8P7W0_PISS1</name>
<dbReference type="STRING" id="1547922.ISF6_5167"/>
<protein>
    <submittedName>
        <fullName evidence="3">Isoquinoline 1-oxidoreductase, beta subunit</fullName>
        <ecNumber evidence="3">1.3.99.16</ecNumber>
    </submittedName>
</protein>
<evidence type="ECO:0000313" key="4">
    <source>
        <dbReference type="Proteomes" id="UP000037660"/>
    </source>
</evidence>
<dbReference type="Pfam" id="PF20256">
    <property type="entry name" value="MoCoBD_2"/>
    <property type="match status" value="2"/>
</dbReference>
<feature type="domain" description="Aldehyde oxidase/xanthine dehydrogenase a/b hammerhead" evidence="2">
    <location>
        <begin position="243"/>
        <end position="328"/>
    </location>
</feature>
<organism evidence="3 4">
    <name type="scientific">Piscinibacter sakaiensis</name>
    <name type="common">Ideonella sakaiensis</name>
    <dbReference type="NCBI Taxonomy" id="1547922"/>
    <lineage>
        <taxon>Bacteria</taxon>
        <taxon>Pseudomonadati</taxon>
        <taxon>Pseudomonadota</taxon>
        <taxon>Betaproteobacteria</taxon>
        <taxon>Burkholderiales</taxon>
        <taxon>Sphaerotilaceae</taxon>
        <taxon>Piscinibacter</taxon>
    </lineage>
</organism>
<dbReference type="Pfam" id="PF02738">
    <property type="entry name" value="MoCoBD_1"/>
    <property type="match status" value="1"/>
</dbReference>
<feature type="region of interest" description="Disordered" evidence="1">
    <location>
        <begin position="765"/>
        <end position="789"/>
    </location>
</feature>
<dbReference type="OrthoDB" id="9767994at2"/>
<proteinExistence type="predicted"/>
<dbReference type="SUPFAM" id="SSF56003">
    <property type="entry name" value="Molybdenum cofactor-binding domain"/>
    <property type="match status" value="2"/>
</dbReference>
<dbReference type="PIRSF" id="PIRSF036389">
    <property type="entry name" value="IOR_B"/>
    <property type="match status" value="1"/>
</dbReference>
<dbReference type="PANTHER" id="PTHR47495">
    <property type="entry name" value="ALDEHYDE DEHYDROGENASE"/>
    <property type="match status" value="1"/>
</dbReference>
<keyword evidence="3" id="KW-0560">Oxidoreductase</keyword>
<dbReference type="InterPro" id="IPR012368">
    <property type="entry name" value="OxRdtase_Mopterin-bd_su_IorB"/>
</dbReference>
<reference evidence="3 4" key="2">
    <citation type="journal article" date="2016" name="Science">
        <title>A bacterium that degrades and assimilates poly(ethylene terephthalate).</title>
        <authorList>
            <person name="Yoshida S."/>
            <person name="Hiraga K."/>
            <person name="Takehana T."/>
            <person name="Taniguchi I."/>
            <person name="Yamaji H."/>
            <person name="Maeda Y."/>
            <person name="Toyohara K."/>
            <person name="Miyamoto K."/>
            <person name="Kimura Y."/>
            <person name="Oda K."/>
        </authorList>
    </citation>
    <scope>NUCLEOTIDE SEQUENCE [LARGE SCALE GENOMIC DNA]</scope>
    <source>
        <strain evidence="4">NBRC 110686 / TISTR 2288 / 201-F6</strain>
    </source>
</reference>
<dbReference type="Gene3D" id="3.30.365.10">
    <property type="entry name" value="Aldehyde oxidase/xanthine dehydrogenase, molybdopterin binding domain"/>
    <property type="match status" value="5"/>
</dbReference>
<dbReference type="InterPro" id="IPR000674">
    <property type="entry name" value="Ald_Oxase/Xan_DH_a/b"/>
</dbReference>
<dbReference type="SUPFAM" id="SSF54665">
    <property type="entry name" value="CO dehydrogenase molybdoprotein N-domain-like"/>
    <property type="match status" value="1"/>
</dbReference>